<dbReference type="FunCoup" id="L2GWF3">
    <property type="interactions" value="122"/>
</dbReference>
<reference evidence="18" key="1">
    <citation type="submission" date="2011-03" db="EMBL/GenBank/DDBJ databases">
        <title>The genome sequence of Vavraia culicis strain floridensis.</title>
        <authorList>
            <consortium name="The Broad Institute Genome Sequencing Platform"/>
            <person name="Cuomo C."/>
            <person name="Becnel J."/>
            <person name="Sanscrainte N."/>
            <person name="Young S.K."/>
            <person name="Zeng Q."/>
            <person name="Gargeya S."/>
            <person name="Fitzgerald M."/>
            <person name="Haas B."/>
            <person name="Abouelleil A."/>
            <person name="Alvarado L."/>
            <person name="Arachchi H.M."/>
            <person name="Berlin A."/>
            <person name="Chapman S.B."/>
            <person name="Gearin G."/>
            <person name="Goldberg J."/>
            <person name="Griggs A."/>
            <person name="Gujja S."/>
            <person name="Hansen M."/>
            <person name="Heiman D."/>
            <person name="Howarth C."/>
            <person name="Larimer J."/>
            <person name="Lui A."/>
            <person name="MacDonald P.J.P."/>
            <person name="McCowen C."/>
            <person name="Montmayeur A."/>
            <person name="Murphy C."/>
            <person name="Neiman D."/>
            <person name="Pearson M."/>
            <person name="Priest M."/>
            <person name="Roberts A."/>
            <person name="Saif S."/>
            <person name="Shea T."/>
            <person name="Sisk P."/>
            <person name="Stolte C."/>
            <person name="Sykes S."/>
            <person name="Wortman J."/>
            <person name="Nusbaum C."/>
            <person name="Birren B."/>
        </authorList>
    </citation>
    <scope>NUCLEOTIDE SEQUENCE [LARGE SCALE GENOMIC DNA]</scope>
    <source>
        <strain evidence="18">floridensis</strain>
    </source>
</reference>
<dbReference type="AlphaFoldDB" id="L2GWF3"/>
<keyword evidence="15" id="KW-0676">Redox-active center</keyword>
<dbReference type="InterPro" id="IPR007266">
    <property type="entry name" value="Ero1"/>
</dbReference>
<keyword evidence="18" id="KW-1185">Reference proteome</keyword>
<keyword evidence="10" id="KW-0249">Electron transport</keyword>
<dbReference type="STRING" id="948595.L2GWF3"/>
<keyword evidence="7 16" id="KW-0732">Signal</keyword>
<feature type="signal peptide" evidence="16">
    <location>
        <begin position="1"/>
        <end position="16"/>
    </location>
</feature>
<dbReference type="GO" id="GO:0071949">
    <property type="term" value="F:FAD binding"/>
    <property type="evidence" value="ECO:0007669"/>
    <property type="project" value="InterPro"/>
</dbReference>
<gene>
    <name evidence="17" type="ORF">VCUG_01061</name>
</gene>
<keyword evidence="8" id="KW-0256">Endoplasmic reticulum</keyword>
<evidence type="ECO:0000256" key="1">
    <source>
        <dbReference type="ARBA" id="ARBA00001974"/>
    </source>
</evidence>
<evidence type="ECO:0000256" key="10">
    <source>
        <dbReference type="ARBA" id="ARBA00022982"/>
    </source>
</evidence>
<dbReference type="VEuPathDB" id="MicrosporidiaDB:VCUG_01061"/>
<name>L2GWF3_VAVCU</name>
<evidence type="ECO:0000256" key="13">
    <source>
        <dbReference type="ARBA" id="ARBA00023157"/>
    </source>
</evidence>
<evidence type="ECO:0000256" key="4">
    <source>
        <dbReference type="ARBA" id="ARBA00011802"/>
    </source>
</evidence>
<evidence type="ECO:0000256" key="14">
    <source>
        <dbReference type="ARBA" id="ARBA00023180"/>
    </source>
</evidence>
<comment type="similarity">
    <text evidence="3">Belongs to the EROs family.</text>
</comment>
<dbReference type="InParanoid" id="L2GWF3"/>
<evidence type="ECO:0000256" key="12">
    <source>
        <dbReference type="ARBA" id="ARBA00023136"/>
    </source>
</evidence>
<keyword evidence="14" id="KW-0325">Glycoprotein</keyword>
<keyword evidence="13" id="KW-1015">Disulfide bond</keyword>
<dbReference type="Proteomes" id="UP000011081">
    <property type="component" value="Unassembled WGS sequence"/>
</dbReference>
<dbReference type="GeneID" id="19878943"/>
<accession>L2GWF3</accession>
<sequence>MSFLWLFILPILTVDNNQIKHLLEKLCNTTRFSSTSINLNETCAYDGFHTTHNDPIPVPISLPANPHVNTNYLEGSAIWKAIYDVRKDTTHTRLVNGMHFSTFVYICKNYHDQGDNTYLPNKKLFQEKYSKEKHEDFLLLRESMLKTIGFCNLNSLGLRREELKLLESIKKSLENASLVKLDEKRVDDMQKCLQILNCVNCARCKLWGKLKFIGLMCAIKLQNRWDKIDFDEFVCFVNFTNHLVVAQDTVENEFK</sequence>
<evidence type="ECO:0000256" key="7">
    <source>
        <dbReference type="ARBA" id="ARBA00022729"/>
    </source>
</evidence>
<evidence type="ECO:0000256" key="11">
    <source>
        <dbReference type="ARBA" id="ARBA00023002"/>
    </source>
</evidence>
<dbReference type="RefSeq" id="XP_008074081.1">
    <property type="nucleotide sequence ID" value="XM_008075890.1"/>
</dbReference>
<evidence type="ECO:0000313" key="18">
    <source>
        <dbReference type="Proteomes" id="UP000011081"/>
    </source>
</evidence>
<dbReference type="PANTHER" id="PTHR12613">
    <property type="entry name" value="ERO1-RELATED"/>
    <property type="match status" value="1"/>
</dbReference>
<keyword evidence="11" id="KW-0560">Oxidoreductase</keyword>
<dbReference type="GO" id="GO:0005789">
    <property type="term" value="C:endoplasmic reticulum membrane"/>
    <property type="evidence" value="ECO:0007669"/>
    <property type="project" value="UniProtKB-SubCell"/>
</dbReference>
<dbReference type="SUPFAM" id="SSF110019">
    <property type="entry name" value="ERO1-like"/>
    <property type="match status" value="1"/>
</dbReference>
<evidence type="ECO:0000256" key="2">
    <source>
        <dbReference type="ARBA" id="ARBA00004367"/>
    </source>
</evidence>
<evidence type="ECO:0000256" key="9">
    <source>
        <dbReference type="ARBA" id="ARBA00022827"/>
    </source>
</evidence>
<dbReference type="Pfam" id="PF04137">
    <property type="entry name" value="ERO1"/>
    <property type="match status" value="1"/>
</dbReference>
<evidence type="ECO:0000256" key="3">
    <source>
        <dbReference type="ARBA" id="ARBA00008277"/>
    </source>
</evidence>
<dbReference type="OMA" id="GLMCAIK"/>
<keyword evidence="9" id="KW-0274">FAD</keyword>
<comment type="cofactor">
    <cofactor evidence="1">
        <name>FAD</name>
        <dbReference type="ChEBI" id="CHEBI:57692"/>
    </cofactor>
</comment>
<evidence type="ECO:0000256" key="15">
    <source>
        <dbReference type="ARBA" id="ARBA00023284"/>
    </source>
</evidence>
<evidence type="ECO:0000256" key="5">
    <source>
        <dbReference type="ARBA" id="ARBA00022448"/>
    </source>
</evidence>
<evidence type="ECO:0000256" key="8">
    <source>
        <dbReference type="ARBA" id="ARBA00022824"/>
    </source>
</evidence>
<evidence type="ECO:0000256" key="6">
    <source>
        <dbReference type="ARBA" id="ARBA00022630"/>
    </source>
</evidence>
<dbReference type="EMBL" id="GL877418">
    <property type="protein sequence ID" value="ELA47410.1"/>
    <property type="molecule type" value="Genomic_DNA"/>
</dbReference>
<dbReference type="OrthoDB" id="269384at2759"/>
<proteinExistence type="inferred from homology"/>
<comment type="subunit">
    <text evidence="4">May function both as a monomer and a homodimer.</text>
</comment>
<dbReference type="GO" id="GO:0016972">
    <property type="term" value="F:thiol oxidase activity"/>
    <property type="evidence" value="ECO:0007669"/>
    <property type="project" value="InterPro"/>
</dbReference>
<organism evidence="17 18">
    <name type="scientific">Vavraia culicis (isolate floridensis)</name>
    <name type="common">Microsporidian parasite</name>
    <dbReference type="NCBI Taxonomy" id="948595"/>
    <lineage>
        <taxon>Eukaryota</taxon>
        <taxon>Fungi</taxon>
        <taxon>Fungi incertae sedis</taxon>
        <taxon>Microsporidia</taxon>
        <taxon>Pleistophoridae</taxon>
        <taxon>Vavraia</taxon>
    </lineage>
</organism>
<dbReference type="HOGENOM" id="CLU_065181_0_0_1"/>
<protein>
    <submittedName>
        <fullName evidence="17">Uncharacterized protein</fullName>
    </submittedName>
</protein>
<keyword evidence="6" id="KW-0285">Flavoprotein</keyword>
<evidence type="ECO:0000313" key="17">
    <source>
        <dbReference type="EMBL" id="ELA47410.1"/>
    </source>
</evidence>
<feature type="chain" id="PRO_5003960296" evidence="16">
    <location>
        <begin position="17"/>
        <end position="255"/>
    </location>
</feature>
<dbReference type="GO" id="GO:0015035">
    <property type="term" value="F:protein-disulfide reductase activity"/>
    <property type="evidence" value="ECO:0007669"/>
    <property type="project" value="InterPro"/>
</dbReference>
<dbReference type="GO" id="GO:0034975">
    <property type="term" value="P:protein folding in endoplasmic reticulum"/>
    <property type="evidence" value="ECO:0007669"/>
    <property type="project" value="InterPro"/>
</dbReference>
<dbReference type="PANTHER" id="PTHR12613:SF0">
    <property type="entry name" value="ERO1-LIKE PROTEIN"/>
    <property type="match status" value="1"/>
</dbReference>
<comment type="subcellular location">
    <subcellularLocation>
        <location evidence="2">Endoplasmic reticulum membrane</location>
        <topology evidence="2">Peripheral membrane protein</topology>
        <orientation evidence="2">Lumenal side</orientation>
    </subcellularLocation>
</comment>
<keyword evidence="5" id="KW-0813">Transport</keyword>
<evidence type="ECO:0000256" key="16">
    <source>
        <dbReference type="SAM" id="SignalP"/>
    </source>
</evidence>
<keyword evidence="12" id="KW-0472">Membrane</keyword>
<dbReference type="InterPro" id="IPR037192">
    <property type="entry name" value="ERO1-like_sf"/>
</dbReference>